<accession>D8TTI2</accession>
<dbReference type="EMBL" id="GL378336">
    <property type="protein sequence ID" value="EFJ49204.1"/>
    <property type="molecule type" value="Genomic_DNA"/>
</dbReference>
<dbReference type="OrthoDB" id="552815at2759"/>
<feature type="region of interest" description="Disordered" evidence="1">
    <location>
        <begin position="233"/>
        <end position="333"/>
    </location>
</feature>
<reference evidence="2 3" key="1">
    <citation type="journal article" date="2010" name="Science">
        <title>Genomic analysis of organismal complexity in the multicellular green alga Volvox carteri.</title>
        <authorList>
            <person name="Prochnik S.E."/>
            <person name="Umen J."/>
            <person name="Nedelcu A.M."/>
            <person name="Hallmann A."/>
            <person name="Miller S.M."/>
            <person name="Nishii I."/>
            <person name="Ferris P."/>
            <person name="Kuo A."/>
            <person name="Mitros T."/>
            <person name="Fritz-Laylin L.K."/>
            <person name="Hellsten U."/>
            <person name="Chapman J."/>
            <person name="Simakov O."/>
            <person name="Rensing S.A."/>
            <person name="Terry A."/>
            <person name="Pangilinan J."/>
            <person name="Kapitonov V."/>
            <person name="Jurka J."/>
            <person name="Salamov A."/>
            <person name="Shapiro H."/>
            <person name="Schmutz J."/>
            <person name="Grimwood J."/>
            <person name="Lindquist E."/>
            <person name="Lucas S."/>
            <person name="Grigoriev I.V."/>
            <person name="Schmitt R."/>
            <person name="Kirk D."/>
            <person name="Rokhsar D.S."/>
        </authorList>
    </citation>
    <scope>NUCLEOTIDE SEQUENCE [LARGE SCALE GENOMIC DNA]</scope>
    <source>
        <strain evidence="3">f. Nagariensis / Eve</strain>
    </source>
</reference>
<dbReference type="AlphaFoldDB" id="D8TTI2"/>
<evidence type="ECO:0000313" key="2">
    <source>
        <dbReference type="EMBL" id="EFJ49204.1"/>
    </source>
</evidence>
<evidence type="ECO:0000313" key="3">
    <source>
        <dbReference type="Proteomes" id="UP000001058"/>
    </source>
</evidence>
<feature type="region of interest" description="Disordered" evidence="1">
    <location>
        <begin position="622"/>
        <end position="647"/>
    </location>
</feature>
<feature type="region of interest" description="Disordered" evidence="1">
    <location>
        <begin position="132"/>
        <end position="178"/>
    </location>
</feature>
<feature type="region of interest" description="Disordered" evidence="1">
    <location>
        <begin position="367"/>
        <end position="435"/>
    </location>
</feature>
<protein>
    <submittedName>
        <fullName evidence="2">Uncharacterized protein</fullName>
    </submittedName>
</protein>
<name>D8TTI2_VOLCA</name>
<dbReference type="GeneID" id="9618823"/>
<feature type="compositionally biased region" description="Basic and acidic residues" evidence="1">
    <location>
        <begin position="250"/>
        <end position="272"/>
    </location>
</feature>
<dbReference type="Proteomes" id="UP000001058">
    <property type="component" value="Unassembled WGS sequence"/>
</dbReference>
<feature type="region of interest" description="Disordered" evidence="1">
    <location>
        <begin position="455"/>
        <end position="506"/>
    </location>
</feature>
<proteinExistence type="predicted"/>
<dbReference type="RefSeq" id="XP_002949652.1">
    <property type="nucleotide sequence ID" value="XM_002949606.1"/>
</dbReference>
<keyword evidence="3" id="KW-1185">Reference proteome</keyword>
<dbReference type="KEGG" id="vcn:VOLCADRAFT_104421"/>
<feature type="compositionally biased region" description="Low complexity" evidence="1">
    <location>
        <begin position="156"/>
        <end position="174"/>
    </location>
</feature>
<sequence>MPNVELELRQRNEQALAQAAEAATMPLQREPEEPHSNTQQTAAAVSASGTASSAIGTPGDLALAALMPPGKLPAEVGQEHQQQRRQAVDVVPASQLQLGEEEDEDLAALLRERQERRDRILSGSAAARLRLAASGQAQSQLDGKVHRPITDAEPQSSSPCRASSGSGSSRPLSAFGQPPLESVLQAPLAIPALPQHLLGPAPVERPTTAARRKAEEGAQAVLLRGQQMLAELEAELRELGSSGGGGGGGDSRDSGTDSDGRRGRDGGGRDGGGRSWTGTSGAAAQVSIWESGRPRSGGARGGLGNGTLAGSGGSDDYGDEQATGGGGTSESAHVESLMDWSTQLQGVLAKMDALQTGYQAAVAAAAAGRPGSGGTGAGAAGSSPGSGGTRTAASAARLGSPSLALRPGSAGRRLEPLTRAPGLPAGGATGQGRAPGIAPVSVATGLGTGATKAAIGPEGCGEDRGPQSRAAGVLGLADGGDDARGASAQQGTGAGSSNTSEEGDAEVPAVPGAVACAGHRIRQLRELQRHGAGGVSVGSIGAAGARERPTATLSTSAKQCSAQQRGKANAQILYPTQSKAKQISSATVLRAAAVCLNGSTRRRQRRVLLALELSAATNSSTFKDVTDPHNPWSGGGTNNRWEVGMDD</sequence>
<organism evidence="3">
    <name type="scientific">Volvox carteri f. nagariensis</name>
    <dbReference type="NCBI Taxonomy" id="3068"/>
    <lineage>
        <taxon>Eukaryota</taxon>
        <taxon>Viridiplantae</taxon>
        <taxon>Chlorophyta</taxon>
        <taxon>core chlorophytes</taxon>
        <taxon>Chlorophyceae</taxon>
        <taxon>CS clade</taxon>
        <taxon>Chlamydomonadales</taxon>
        <taxon>Volvocaceae</taxon>
        <taxon>Volvox</taxon>
    </lineage>
</organism>
<feature type="compositionally biased region" description="Low complexity" evidence="1">
    <location>
        <begin position="485"/>
        <end position="497"/>
    </location>
</feature>
<gene>
    <name evidence="2" type="ORF">VOLCADRAFT_104421</name>
</gene>
<feature type="region of interest" description="Disordered" evidence="1">
    <location>
        <begin position="16"/>
        <end position="57"/>
    </location>
</feature>
<feature type="compositionally biased region" description="Gly residues" evidence="1">
    <location>
        <begin position="298"/>
        <end position="315"/>
    </location>
</feature>
<dbReference type="InParanoid" id="D8TTI2"/>
<feature type="region of interest" description="Disordered" evidence="1">
    <location>
        <begin position="72"/>
        <end position="102"/>
    </location>
</feature>
<feature type="compositionally biased region" description="Low complexity" evidence="1">
    <location>
        <begin position="38"/>
        <end position="57"/>
    </location>
</feature>
<feature type="region of interest" description="Disordered" evidence="1">
    <location>
        <begin position="197"/>
        <end position="218"/>
    </location>
</feature>
<evidence type="ECO:0000256" key="1">
    <source>
        <dbReference type="SAM" id="MobiDB-lite"/>
    </source>
</evidence>
<feature type="compositionally biased region" description="Low complexity" evidence="1">
    <location>
        <begin position="389"/>
        <end position="400"/>
    </location>
</feature>
<feature type="compositionally biased region" description="Gly residues" evidence="1">
    <location>
        <begin position="370"/>
        <end position="388"/>
    </location>
</feature>